<dbReference type="GO" id="GO:0019878">
    <property type="term" value="P:lysine biosynthetic process via aminoadipic acid"/>
    <property type="evidence" value="ECO:0007669"/>
    <property type="project" value="TreeGrafter"/>
</dbReference>
<dbReference type="EMBL" id="CP034463">
    <property type="protein sequence ID" value="AZP20180.1"/>
    <property type="molecule type" value="Genomic_DNA"/>
</dbReference>
<dbReference type="GO" id="GO:0000287">
    <property type="term" value="F:magnesium ion binding"/>
    <property type="evidence" value="ECO:0007669"/>
    <property type="project" value="InterPro"/>
</dbReference>
<dbReference type="GO" id="GO:0008897">
    <property type="term" value="F:holo-[acyl-carrier-protein] synthase activity"/>
    <property type="evidence" value="ECO:0007669"/>
    <property type="project" value="InterPro"/>
</dbReference>
<dbReference type="GO" id="GO:0005829">
    <property type="term" value="C:cytosol"/>
    <property type="evidence" value="ECO:0007669"/>
    <property type="project" value="TreeGrafter"/>
</dbReference>
<dbReference type="AlphaFoldDB" id="A0A3S9I744"/>
<feature type="domain" description="4'-phosphopantetheinyl transferase" evidence="4">
    <location>
        <begin position="130"/>
        <end position="201"/>
    </location>
</feature>
<protein>
    <submittedName>
        <fullName evidence="6">4'-phosphopantetheinyl transferase superfamily protein</fullName>
    </submittedName>
</protein>
<gene>
    <name evidence="6" type="ORF">EJC51_31385</name>
</gene>
<evidence type="ECO:0000259" key="5">
    <source>
        <dbReference type="Pfam" id="PF22624"/>
    </source>
</evidence>
<evidence type="ECO:0000313" key="6">
    <source>
        <dbReference type="EMBL" id="AZP20180.1"/>
    </source>
</evidence>
<dbReference type="Proteomes" id="UP000280197">
    <property type="component" value="Chromosome"/>
</dbReference>
<sequence>MTAAADLPGPPDAPRFGGVTAPRPRSSLVLAYDLHTPGAEAAARAVLPRLSADDRERVARLRRPGDRTRAVLARWLALRGAARLLGTPWTGLRLARDPRGRPYVVGRPRLSLSLAHSGRYAVAAVVHGGRVGVDVEEVSRVAALPDSAYLTPAEISALPPAPHGTESRAALWTLKEAATKLTGEGLRAGVRRVGFRYREATRGPTVAQTSYTPGVFTAHRLPGGYVCAVGLDRGPEAGEQAEEMTERSAYVMHLTRPIQEHRTPDPGGPLAEADDAVAPERPELDEEENDPHIWLSVN</sequence>
<feature type="compositionally biased region" description="Acidic residues" evidence="3">
    <location>
        <begin position="272"/>
        <end position="289"/>
    </location>
</feature>
<accession>A0A3S9I744</accession>
<reference evidence="6 7" key="1">
    <citation type="submission" date="2018-12" db="EMBL/GenBank/DDBJ databases">
        <authorList>
            <person name="Li K."/>
        </authorList>
    </citation>
    <scope>NUCLEOTIDE SEQUENCE [LARGE SCALE GENOMIC DNA]</scope>
    <source>
        <strain evidence="7">CR22</strain>
    </source>
</reference>
<proteinExistence type="inferred from homology"/>
<dbReference type="Pfam" id="PF01648">
    <property type="entry name" value="ACPS"/>
    <property type="match status" value="1"/>
</dbReference>
<evidence type="ECO:0000259" key="4">
    <source>
        <dbReference type="Pfam" id="PF01648"/>
    </source>
</evidence>
<feature type="region of interest" description="Disordered" evidence="3">
    <location>
        <begin position="257"/>
        <end position="298"/>
    </location>
</feature>
<dbReference type="KEGG" id="saqu:EJC51_31385"/>
<dbReference type="InterPro" id="IPR008278">
    <property type="entry name" value="4-PPantetheinyl_Trfase_dom"/>
</dbReference>
<evidence type="ECO:0000256" key="1">
    <source>
        <dbReference type="ARBA" id="ARBA00010990"/>
    </source>
</evidence>
<feature type="region of interest" description="Disordered" evidence="3">
    <location>
        <begin position="1"/>
        <end position="20"/>
    </location>
</feature>
<name>A0A3S9I744_9ACTN</name>
<dbReference type="InterPro" id="IPR050559">
    <property type="entry name" value="P-Pant_transferase_sf"/>
</dbReference>
<evidence type="ECO:0000256" key="2">
    <source>
        <dbReference type="ARBA" id="ARBA00022679"/>
    </source>
</evidence>
<dbReference type="InterPro" id="IPR055066">
    <property type="entry name" value="AASDHPPT_N"/>
</dbReference>
<evidence type="ECO:0000313" key="7">
    <source>
        <dbReference type="Proteomes" id="UP000280197"/>
    </source>
</evidence>
<dbReference type="RefSeq" id="WP_126274151.1">
    <property type="nucleotide sequence ID" value="NZ_CP034463.1"/>
</dbReference>
<keyword evidence="7" id="KW-1185">Reference proteome</keyword>
<dbReference type="PANTHER" id="PTHR12215">
    <property type="entry name" value="PHOSPHOPANTETHEINE TRANSFERASE"/>
    <property type="match status" value="1"/>
</dbReference>
<dbReference type="Gene3D" id="3.90.470.20">
    <property type="entry name" value="4'-phosphopantetheinyl transferase domain"/>
    <property type="match status" value="2"/>
</dbReference>
<feature type="domain" description="4'-phosphopantetheinyl transferase N-terminal" evidence="5">
    <location>
        <begin position="45"/>
        <end position="124"/>
    </location>
</feature>
<organism evidence="6 7">
    <name type="scientific">Streptomyces aquilus</name>
    <dbReference type="NCBI Taxonomy" id="2548456"/>
    <lineage>
        <taxon>Bacteria</taxon>
        <taxon>Bacillati</taxon>
        <taxon>Actinomycetota</taxon>
        <taxon>Actinomycetes</taxon>
        <taxon>Kitasatosporales</taxon>
        <taxon>Streptomycetaceae</taxon>
        <taxon>Streptomyces</taxon>
    </lineage>
</organism>
<dbReference type="InterPro" id="IPR037143">
    <property type="entry name" value="4-PPantetheinyl_Trfase_dom_sf"/>
</dbReference>
<dbReference type="Pfam" id="PF22624">
    <property type="entry name" value="AASDHPPT_N"/>
    <property type="match status" value="1"/>
</dbReference>
<keyword evidence="2 6" id="KW-0808">Transferase</keyword>
<comment type="similarity">
    <text evidence="1">Belongs to the P-Pant transferase superfamily. Gsp/Sfp/HetI/AcpT family.</text>
</comment>
<dbReference type="SUPFAM" id="SSF56214">
    <property type="entry name" value="4'-phosphopantetheinyl transferase"/>
    <property type="match status" value="2"/>
</dbReference>
<evidence type="ECO:0000256" key="3">
    <source>
        <dbReference type="SAM" id="MobiDB-lite"/>
    </source>
</evidence>
<dbReference type="PANTHER" id="PTHR12215:SF10">
    <property type="entry name" value="L-AMINOADIPATE-SEMIALDEHYDE DEHYDROGENASE-PHOSPHOPANTETHEINYL TRANSFERASE"/>
    <property type="match status" value="1"/>
</dbReference>